<reference evidence="1 2" key="1">
    <citation type="submission" date="2018-06" db="EMBL/GenBank/DDBJ databases">
        <title>Extensive metabolic versatility and redundancy in microbially diverse, dynamic hydrothermal sediments.</title>
        <authorList>
            <person name="Dombrowski N."/>
            <person name="Teske A."/>
            <person name="Baker B.J."/>
        </authorList>
    </citation>
    <scope>NUCLEOTIDE SEQUENCE [LARGE SCALE GENOMIC DNA]</scope>
    <source>
        <strain evidence="1">B66_G16</strain>
    </source>
</reference>
<evidence type="ECO:0000313" key="2">
    <source>
        <dbReference type="Proteomes" id="UP000278475"/>
    </source>
</evidence>
<evidence type="ECO:0008006" key="3">
    <source>
        <dbReference type="Google" id="ProtNLM"/>
    </source>
</evidence>
<sequence length="142" mass="16554">MSKSKLNAIIGDYSSNLIHMDFDDMSFKEVYTLCELACRHFRLEGFAIFKSSKNHYHAVFNRPVKWKTNAKVMSWIAILSGNEKCYRYVLMQLIRGEATLRLSPKGSKPAPRLVATYGKTDKGIKQYLNLRRWVKQLYKNLI</sequence>
<comment type="caution">
    <text evidence="1">The sequence shown here is derived from an EMBL/GenBank/DDBJ whole genome shotgun (WGS) entry which is preliminary data.</text>
</comment>
<organism evidence="1 2">
    <name type="scientific">Thermoproteota archaeon</name>
    <dbReference type="NCBI Taxonomy" id="2056631"/>
    <lineage>
        <taxon>Archaea</taxon>
        <taxon>Thermoproteota</taxon>
    </lineage>
</organism>
<name>A0A497ELK9_9CREN</name>
<proteinExistence type="predicted"/>
<evidence type="ECO:0000313" key="1">
    <source>
        <dbReference type="EMBL" id="RLE47546.1"/>
    </source>
</evidence>
<gene>
    <name evidence="1" type="ORF">DRJ31_08710</name>
</gene>
<dbReference type="AlphaFoldDB" id="A0A497ELK9"/>
<protein>
    <recommendedName>
        <fullName evidence="3">Transposase IS200-like domain-containing protein</fullName>
    </recommendedName>
</protein>
<dbReference type="EMBL" id="QMQV01000120">
    <property type="protein sequence ID" value="RLE47546.1"/>
    <property type="molecule type" value="Genomic_DNA"/>
</dbReference>
<dbReference type="Proteomes" id="UP000278475">
    <property type="component" value="Unassembled WGS sequence"/>
</dbReference>
<accession>A0A497ELK9</accession>